<keyword evidence="6" id="KW-0653">Protein transport</keyword>
<evidence type="ECO:0000256" key="4">
    <source>
        <dbReference type="ARBA" id="ARBA00022989"/>
    </source>
</evidence>
<reference evidence="11 12" key="1">
    <citation type="submission" date="2019-09" db="EMBL/GenBank/DDBJ databases">
        <authorList>
            <person name="Kevbrin V."/>
            <person name="Grouzdev D.S."/>
        </authorList>
    </citation>
    <scope>NUCLEOTIDE SEQUENCE [LARGE SCALE GENOMIC DNA]</scope>
    <source>
        <strain evidence="11 12">G-192</strain>
    </source>
</reference>
<keyword evidence="12" id="KW-1185">Reference proteome</keyword>
<dbReference type="Proteomes" id="UP000325122">
    <property type="component" value="Unassembled WGS sequence"/>
</dbReference>
<dbReference type="InterPro" id="IPR050790">
    <property type="entry name" value="ExbB/TolQ_transport"/>
</dbReference>
<evidence type="ECO:0000256" key="1">
    <source>
        <dbReference type="ARBA" id="ARBA00004651"/>
    </source>
</evidence>
<evidence type="ECO:0000259" key="10">
    <source>
        <dbReference type="Pfam" id="PF01618"/>
    </source>
</evidence>
<feature type="transmembrane region" description="Helical" evidence="8">
    <location>
        <begin position="408"/>
        <end position="433"/>
    </location>
</feature>
<protein>
    <submittedName>
        <fullName evidence="11">MotA/TolQ/ExbB proton channel family protein</fullName>
    </submittedName>
</protein>
<dbReference type="PIRSF" id="PIRSF037714">
    <property type="entry name" value="TolR"/>
    <property type="match status" value="1"/>
</dbReference>
<dbReference type="AlphaFoldDB" id="A0A5M6ZB39"/>
<feature type="signal peptide" evidence="9">
    <location>
        <begin position="1"/>
        <end position="24"/>
    </location>
</feature>
<keyword evidence="4 8" id="KW-1133">Transmembrane helix</keyword>
<dbReference type="InterPro" id="IPR017270">
    <property type="entry name" value="MotA/TolQ/ExbB-rel"/>
</dbReference>
<proteinExistence type="inferred from homology"/>
<evidence type="ECO:0000256" key="8">
    <source>
        <dbReference type="SAM" id="Phobius"/>
    </source>
</evidence>
<evidence type="ECO:0000256" key="2">
    <source>
        <dbReference type="ARBA" id="ARBA00022475"/>
    </source>
</evidence>
<keyword evidence="9" id="KW-0732">Signal</keyword>
<organism evidence="11 12">
    <name type="scientific">Alkalicaulis satelles</name>
    <dbReference type="NCBI Taxonomy" id="2609175"/>
    <lineage>
        <taxon>Bacteria</taxon>
        <taxon>Pseudomonadati</taxon>
        <taxon>Pseudomonadota</taxon>
        <taxon>Alphaproteobacteria</taxon>
        <taxon>Maricaulales</taxon>
        <taxon>Maricaulaceae</taxon>
        <taxon>Alkalicaulis</taxon>
    </lineage>
</organism>
<evidence type="ECO:0000256" key="6">
    <source>
        <dbReference type="RuleBase" id="RU004057"/>
    </source>
</evidence>
<evidence type="ECO:0000313" key="11">
    <source>
        <dbReference type="EMBL" id="KAA5800987.1"/>
    </source>
</evidence>
<sequence>MKHLISMIAAVSIGAGALAAPALAAQQDREPVRSIQELLDRVRADSRDAAAENQRRLQEFRQRRDEQAALLRQAQGTLSSLRSEAERLREEFESNQRVIAELDAELRAAQGEYGELFGAARQAAGEVAALIEGSLISHQYPRRHEPLRTLAETRTLPDRRDLDQIWRAQITEMEAQGQVVTYSARIVGQNDGEPLDVTRVGPFVAMADRGGAKFVQWSVDSSNRAAGYRMTELSRQPPGRLVSAANTLINAEAGRIVAGPVDPSRGSLLRVYLEVPNLQERFNQGGLVAQIILALLVFSSAFGIFRLFVLMGVNSAINAQKRRSTASSSNPLGRIMLAYEEVKDKPINTIELKIDEAILRETPKLEFGLNFLKLAAAVAPLLGLLGTVTGMIRTFTQITLFGTGDPQIMAGGISEALVTTVMGLISAIPLLFIHSFAASFARGAQSTLEEQAAGIIARHAEEKSAG</sequence>
<feature type="chain" id="PRO_5024277269" evidence="9">
    <location>
        <begin position="25"/>
        <end position="466"/>
    </location>
</feature>
<keyword evidence="5 8" id="KW-0472">Membrane</keyword>
<keyword evidence="7" id="KW-0175">Coiled coil</keyword>
<dbReference type="PANTHER" id="PTHR30625:SF11">
    <property type="entry name" value="MOTA_TOLQ_EXBB PROTON CHANNEL DOMAIN-CONTAINING PROTEIN"/>
    <property type="match status" value="1"/>
</dbReference>
<comment type="caution">
    <text evidence="11">The sequence shown here is derived from an EMBL/GenBank/DDBJ whole genome shotgun (WGS) entry which is preliminary data.</text>
</comment>
<keyword evidence="2" id="KW-1003">Cell membrane</keyword>
<comment type="subcellular location">
    <subcellularLocation>
        <location evidence="1">Cell membrane</location>
        <topology evidence="1">Multi-pass membrane protein</topology>
    </subcellularLocation>
    <subcellularLocation>
        <location evidence="6">Membrane</location>
        <topology evidence="6">Multi-pass membrane protein</topology>
    </subcellularLocation>
</comment>
<keyword evidence="3 8" id="KW-0812">Transmembrane</keyword>
<feature type="coiled-coil region" evidence="7">
    <location>
        <begin position="57"/>
        <end position="105"/>
    </location>
</feature>
<evidence type="ECO:0000313" key="12">
    <source>
        <dbReference type="Proteomes" id="UP000325122"/>
    </source>
</evidence>
<name>A0A5M6ZB39_9PROT</name>
<dbReference type="GO" id="GO:0005886">
    <property type="term" value="C:plasma membrane"/>
    <property type="evidence" value="ECO:0007669"/>
    <property type="project" value="UniProtKB-SubCell"/>
</dbReference>
<feature type="domain" description="MotA/TolQ/ExbB proton channel" evidence="10">
    <location>
        <begin position="332"/>
        <end position="444"/>
    </location>
</feature>
<dbReference type="RefSeq" id="WP_150024006.1">
    <property type="nucleotide sequence ID" value="NZ_VWOJ01000005.1"/>
</dbReference>
<gene>
    <name evidence="11" type="ORF">F1654_13080</name>
</gene>
<dbReference type="Pfam" id="PF01618">
    <property type="entry name" value="MotA_ExbB"/>
    <property type="match status" value="1"/>
</dbReference>
<feature type="transmembrane region" description="Helical" evidence="8">
    <location>
        <begin position="287"/>
        <end position="313"/>
    </location>
</feature>
<feature type="transmembrane region" description="Helical" evidence="8">
    <location>
        <begin position="374"/>
        <end position="396"/>
    </location>
</feature>
<comment type="similarity">
    <text evidence="6">Belongs to the exbB/tolQ family.</text>
</comment>
<evidence type="ECO:0000256" key="9">
    <source>
        <dbReference type="SAM" id="SignalP"/>
    </source>
</evidence>
<dbReference type="EMBL" id="VWOJ01000005">
    <property type="protein sequence ID" value="KAA5800987.1"/>
    <property type="molecule type" value="Genomic_DNA"/>
</dbReference>
<dbReference type="InterPro" id="IPR002898">
    <property type="entry name" value="MotA_ExbB_proton_chnl"/>
</dbReference>
<evidence type="ECO:0000256" key="7">
    <source>
        <dbReference type="SAM" id="Coils"/>
    </source>
</evidence>
<dbReference type="GO" id="GO:0017038">
    <property type="term" value="P:protein import"/>
    <property type="evidence" value="ECO:0007669"/>
    <property type="project" value="TreeGrafter"/>
</dbReference>
<accession>A0A5M6ZB39</accession>
<evidence type="ECO:0000256" key="3">
    <source>
        <dbReference type="ARBA" id="ARBA00022692"/>
    </source>
</evidence>
<keyword evidence="6" id="KW-0813">Transport</keyword>
<evidence type="ECO:0000256" key="5">
    <source>
        <dbReference type="ARBA" id="ARBA00023136"/>
    </source>
</evidence>
<dbReference type="PANTHER" id="PTHR30625">
    <property type="entry name" value="PROTEIN TOLQ"/>
    <property type="match status" value="1"/>
</dbReference>